<evidence type="ECO:0000313" key="3">
    <source>
        <dbReference type="Proteomes" id="UP000179807"/>
    </source>
</evidence>
<dbReference type="Proteomes" id="UP000179807">
    <property type="component" value="Unassembled WGS sequence"/>
</dbReference>
<reference evidence="2" key="1">
    <citation type="submission" date="2016-10" db="EMBL/GenBank/DDBJ databases">
        <authorList>
            <person name="Benchimol M."/>
            <person name="Almeida L.G."/>
            <person name="Vasconcelos A.T."/>
            <person name="Perreira-Neves A."/>
            <person name="Rosa I.A."/>
            <person name="Tasca T."/>
            <person name="Bogo M.R."/>
            <person name="de Souza W."/>
        </authorList>
    </citation>
    <scope>NUCLEOTIDE SEQUENCE [LARGE SCALE GENOMIC DNA]</scope>
    <source>
        <strain evidence="2">K</strain>
    </source>
</reference>
<keyword evidence="1" id="KW-0175">Coiled coil</keyword>
<evidence type="ECO:0000256" key="1">
    <source>
        <dbReference type="SAM" id="Coils"/>
    </source>
</evidence>
<name>A0A1J4KZR6_9EUKA</name>
<organism evidence="2 3">
    <name type="scientific">Tritrichomonas foetus</name>
    <dbReference type="NCBI Taxonomy" id="1144522"/>
    <lineage>
        <taxon>Eukaryota</taxon>
        <taxon>Metamonada</taxon>
        <taxon>Parabasalia</taxon>
        <taxon>Tritrichomonadida</taxon>
        <taxon>Tritrichomonadidae</taxon>
        <taxon>Tritrichomonas</taxon>
    </lineage>
</organism>
<dbReference type="GeneID" id="94831799"/>
<proteinExistence type="predicted"/>
<evidence type="ECO:0000313" key="2">
    <source>
        <dbReference type="EMBL" id="OHT16360.1"/>
    </source>
</evidence>
<dbReference type="AlphaFoldDB" id="A0A1J4KZR6"/>
<gene>
    <name evidence="2" type="ORF">TRFO_13192</name>
</gene>
<protein>
    <submittedName>
        <fullName evidence="2">Uncharacterized protein</fullName>
    </submittedName>
</protein>
<keyword evidence="3" id="KW-1185">Reference proteome</keyword>
<accession>A0A1J4KZR6</accession>
<dbReference type="VEuPathDB" id="TrichDB:TRFO_13192"/>
<dbReference type="RefSeq" id="XP_068369496.1">
    <property type="nucleotide sequence ID" value="XM_068497095.1"/>
</dbReference>
<sequence length="447" mass="53842">MTVEQQLTEEQIKELANQELTRVGTTSLIRQPLRIITPQQEARNKELLDLYLSGYNILTNLAKEGKATQIQQIHIQILERLLEIYNQYVQRVNLLDPYIRRYENLHELSEILRLELYYQQTYDEKNDKRYLLKDENGNNIINEYYEKEKNRKIQVEELYATAEIGTTVLAEDKMNLFFQYNPFMPVSPFLIHAWNGIDIRRYEEKFHVYEAPNGVKTFKVYNPSEDPDVPANSPFNIMWAQMIEWHSKNEMKTEPFTPGFFDTFFRRAKLRYRHPNFIPLYDLEKFFYVNHLYEYSWVEVANEHNSYLENVYNDLFLFLGHLEDNLEKHPGEIPTNLFDTNLMYYFACYFTLHMNTIMTKKIEYKTKPFKDRIKELEEINKKLTKGEDDNNEENEQLEDDDELLNEYNKLAQSYNELQANFAEVNSRLEQLTNNVTLWNQKYHFIQQ</sequence>
<dbReference type="EMBL" id="MLAK01000112">
    <property type="protein sequence ID" value="OHT16360.1"/>
    <property type="molecule type" value="Genomic_DNA"/>
</dbReference>
<feature type="coiled-coil region" evidence="1">
    <location>
        <begin position="373"/>
        <end position="441"/>
    </location>
</feature>
<comment type="caution">
    <text evidence="2">The sequence shown here is derived from an EMBL/GenBank/DDBJ whole genome shotgun (WGS) entry which is preliminary data.</text>
</comment>